<comment type="caution">
    <text evidence="2">The sequence shown here is derived from an EMBL/GenBank/DDBJ whole genome shotgun (WGS) entry which is preliminary data.</text>
</comment>
<evidence type="ECO:0000313" key="3">
    <source>
        <dbReference type="Proteomes" id="UP000233649"/>
    </source>
</evidence>
<gene>
    <name evidence="2" type="ORF">CVH13_01741</name>
</gene>
<evidence type="ECO:0000259" key="1">
    <source>
        <dbReference type="Pfam" id="PF01261"/>
    </source>
</evidence>
<accession>A0A2J1DRL9</accession>
<dbReference type="Pfam" id="PF01261">
    <property type="entry name" value="AP_endonuc_2"/>
    <property type="match status" value="1"/>
</dbReference>
<dbReference type="InterPro" id="IPR036237">
    <property type="entry name" value="Xyl_isomerase-like_sf"/>
</dbReference>
<organism evidence="2 3">
    <name type="scientific">Dehalococcoides mccartyi</name>
    <dbReference type="NCBI Taxonomy" id="61435"/>
    <lineage>
        <taxon>Bacteria</taxon>
        <taxon>Bacillati</taxon>
        <taxon>Chloroflexota</taxon>
        <taxon>Dehalococcoidia</taxon>
        <taxon>Dehalococcoidales</taxon>
        <taxon>Dehalococcoidaceae</taxon>
        <taxon>Dehalococcoides</taxon>
    </lineage>
</organism>
<proteinExistence type="predicted"/>
<dbReference type="AlphaFoldDB" id="A0A2J1DRL9"/>
<dbReference type="Proteomes" id="UP000233649">
    <property type="component" value="Unassembled WGS sequence"/>
</dbReference>
<reference evidence="2 3" key="1">
    <citation type="journal article" date="2017" name="FEMS Microbiol. Ecol.">
        <title>Reconstructed genomes of novel Dehalococcoides mccartyi strains from 1,2,3,4-tetrachlorodibenzo-p-dioxin-dechlorinating enrichment cultures reveal divergent reductive dehalogenase gene profiles.</title>
        <authorList>
            <person name="Dam H.T."/>
            <person name="Vollmers J."/>
            <person name="Kaster A.K."/>
            <person name="Haggblom M.M."/>
        </authorList>
    </citation>
    <scope>NUCLEOTIDE SEQUENCE [LARGE SCALE GENOMIC DNA]</scope>
    <source>
        <strain evidence="2 3">H1-3-2.001</strain>
    </source>
</reference>
<dbReference type="EMBL" id="PHFD01000424">
    <property type="protein sequence ID" value="PKH44786.1"/>
    <property type="molecule type" value="Genomic_DNA"/>
</dbReference>
<evidence type="ECO:0000313" key="2">
    <source>
        <dbReference type="EMBL" id="PKH44786.1"/>
    </source>
</evidence>
<feature type="domain" description="Xylose isomerase-like TIM barrel" evidence="1">
    <location>
        <begin position="3"/>
        <end position="119"/>
    </location>
</feature>
<sequence>MPLIEEAEKTGTVLCLENVYEREPDILRQLFEELPATPHFRFCFDTGHCNAFAKTDPLLWLETLGPYLAEVHLHDNHGETDEHLPVGEGTFPFAVLGSYLREHRLRPIYTLEPHTEEHLVRTLARLGSIGLPLDEPIPGGPEDAP</sequence>
<dbReference type="SUPFAM" id="SSF51658">
    <property type="entry name" value="Xylose isomerase-like"/>
    <property type="match status" value="1"/>
</dbReference>
<dbReference type="InterPro" id="IPR013022">
    <property type="entry name" value="Xyl_isomerase-like_TIM-brl"/>
</dbReference>
<protein>
    <recommendedName>
        <fullName evidence="1">Xylose isomerase-like TIM barrel domain-containing protein</fullName>
    </recommendedName>
</protein>
<name>A0A2J1DRL9_9CHLR</name>
<dbReference type="Gene3D" id="3.20.20.150">
    <property type="entry name" value="Divalent-metal-dependent TIM barrel enzymes"/>
    <property type="match status" value="1"/>
</dbReference>